<organism evidence="2 3">
    <name type="scientific">Portunus trituberculatus</name>
    <name type="common">Swimming crab</name>
    <name type="synonym">Neptunus trituberculatus</name>
    <dbReference type="NCBI Taxonomy" id="210409"/>
    <lineage>
        <taxon>Eukaryota</taxon>
        <taxon>Metazoa</taxon>
        <taxon>Ecdysozoa</taxon>
        <taxon>Arthropoda</taxon>
        <taxon>Crustacea</taxon>
        <taxon>Multicrustacea</taxon>
        <taxon>Malacostraca</taxon>
        <taxon>Eumalacostraca</taxon>
        <taxon>Eucarida</taxon>
        <taxon>Decapoda</taxon>
        <taxon>Pleocyemata</taxon>
        <taxon>Brachyura</taxon>
        <taxon>Eubrachyura</taxon>
        <taxon>Portunoidea</taxon>
        <taxon>Portunidae</taxon>
        <taxon>Portuninae</taxon>
        <taxon>Portunus</taxon>
    </lineage>
</organism>
<evidence type="ECO:0000313" key="3">
    <source>
        <dbReference type="Proteomes" id="UP000324222"/>
    </source>
</evidence>
<evidence type="ECO:0000313" key="2">
    <source>
        <dbReference type="EMBL" id="MPC76050.1"/>
    </source>
</evidence>
<comment type="caution">
    <text evidence="2">The sequence shown here is derived from an EMBL/GenBank/DDBJ whole genome shotgun (WGS) entry which is preliminary data.</text>
</comment>
<evidence type="ECO:0000256" key="1">
    <source>
        <dbReference type="SAM" id="MobiDB-lite"/>
    </source>
</evidence>
<accession>A0A5B7HU69</accession>
<protein>
    <submittedName>
        <fullName evidence="2">Uncharacterized protein</fullName>
    </submittedName>
</protein>
<proteinExistence type="predicted"/>
<feature type="region of interest" description="Disordered" evidence="1">
    <location>
        <begin position="210"/>
        <end position="250"/>
    </location>
</feature>
<keyword evidence="3" id="KW-1185">Reference proteome</keyword>
<dbReference type="AlphaFoldDB" id="A0A5B7HU69"/>
<dbReference type="Proteomes" id="UP000324222">
    <property type="component" value="Unassembled WGS sequence"/>
</dbReference>
<dbReference type="EMBL" id="VSRR010042464">
    <property type="protein sequence ID" value="MPC76050.1"/>
    <property type="molecule type" value="Genomic_DNA"/>
</dbReference>
<reference evidence="2 3" key="1">
    <citation type="submission" date="2019-05" db="EMBL/GenBank/DDBJ databases">
        <title>Another draft genome of Portunus trituberculatus and its Hox gene families provides insights of decapod evolution.</title>
        <authorList>
            <person name="Jeong J.-H."/>
            <person name="Song I."/>
            <person name="Kim S."/>
            <person name="Choi T."/>
            <person name="Kim D."/>
            <person name="Ryu S."/>
            <person name="Kim W."/>
        </authorList>
    </citation>
    <scope>NUCLEOTIDE SEQUENCE [LARGE SCALE GENOMIC DNA]</scope>
    <source>
        <tissue evidence="2">Muscle</tissue>
    </source>
</reference>
<name>A0A5B7HU69_PORTR</name>
<sequence>MVKAPERTTSRCGDCSALYSHYEEYCDSAAYCFHCRDAHQFIRLRSARRELLYRQKDVTGATSYASLAARSSAKSEGLKTSATSNSLVAGGLAVHLANRFALLYDDSVEASQRCDGNPPALTKVTQVDDVHSLPVSPKPLKGLTKRYRVSAESIDLAKAISQSNLRFLLVHMIPCVTPSVSDRASCDENGLSMELSGDIITAVPREPTLAKSAVQPDPHRLVTSRNGINSQHSPGERAAVHRPGTSQLPVSSRRLIISSQVSHGQTLQKGRPSTAPK</sequence>
<feature type="compositionally biased region" description="Polar residues" evidence="1">
    <location>
        <begin position="223"/>
        <end position="233"/>
    </location>
</feature>
<gene>
    <name evidence="2" type="ORF">E2C01_070451</name>
</gene>